<comment type="caution">
    <text evidence="5">The sequence shown here is derived from an EMBL/GenBank/DDBJ whole genome shotgun (WGS) entry which is preliminary data.</text>
</comment>
<dbReference type="RefSeq" id="WP_244604876.1">
    <property type="nucleotide sequence ID" value="NZ_JAVLSD010000022.1"/>
</dbReference>
<evidence type="ECO:0000259" key="4">
    <source>
        <dbReference type="Pfam" id="PF01266"/>
    </source>
</evidence>
<dbReference type="InterPro" id="IPR012727">
    <property type="entry name" value="Gly_oxidase_ThiO"/>
</dbReference>
<dbReference type="PANTHER" id="PTHR13847:SF289">
    <property type="entry name" value="GLYCINE OXIDASE"/>
    <property type="match status" value="1"/>
</dbReference>
<evidence type="ECO:0000313" key="6">
    <source>
        <dbReference type="Proteomes" id="UP001268610"/>
    </source>
</evidence>
<comment type="pathway">
    <text evidence="1">Cofactor biosynthesis; thiamine diphosphate biosynthesis.</text>
</comment>
<dbReference type="PANTHER" id="PTHR13847">
    <property type="entry name" value="SARCOSINE DEHYDROGENASE-RELATED"/>
    <property type="match status" value="1"/>
</dbReference>
<gene>
    <name evidence="5" type="primary">thiO</name>
    <name evidence="5" type="ORF">RJJ65_27290</name>
</gene>
<dbReference type="InterPro" id="IPR006076">
    <property type="entry name" value="FAD-dep_OxRdtase"/>
</dbReference>
<dbReference type="SUPFAM" id="SSF54373">
    <property type="entry name" value="FAD-linked reductases, C-terminal domain"/>
    <property type="match status" value="1"/>
</dbReference>
<dbReference type="NCBIfam" id="TIGR02352">
    <property type="entry name" value="thiamin_ThiO"/>
    <property type="match status" value="1"/>
</dbReference>
<evidence type="ECO:0000256" key="2">
    <source>
        <dbReference type="ARBA" id="ARBA00022977"/>
    </source>
</evidence>
<dbReference type="InterPro" id="IPR036188">
    <property type="entry name" value="FAD/NAD-bd_sf"/>
</dbReference>
<dbReference type="Gene3D" id="3.50.50.60">
    <property type="entry name" value="FAD/NAD(P)-binding domain"/>
    <property type="match status" value="1"/>
</dbReference>
<dbReference type="Gene3D" id="3.30.9.10">
    <property type="entry name" value="D-Amino Acid Oxidase, subunit A, domain 2"/>
    <property type="match status" value="1"/>
</dbReference>
<accession>A0AAJ2GYJ1</accession>
<dbReference type="SUPFAM" id="SSF51971">
    <property type="entry name" value="Nucleotide-binding domain"/>
    <property type="match status" value="1"/>
</dbReference>
<evidence type="ECO:0000256" key="1">
    <source>
        <dbReference type="ARBA" id="ARBA00004948"/>
    </source>
</evidence>
<dbReference type="GO" id="GO:0005737">
    <property type="term" value="C:cytoplasm"/>
    <property type="evidence" value="ECO:0007669"/>
    <property type="project" value="TreeGrafter"/>
</dbReference>
<dbReference type="GO" id="GO:0050660">
    <property type="term" value="F:flavin adenine dinucleotide binding"/>
    <property type="evidence" value="ECO:0007669"/>
    <property type="project" value="InterPro"/>
</dbReference>
<keyword evidence="2" id="KW-0784">Thiamine biosynthesis</keyword>
<dbReference type="Proteomes" id="UP001268610">
    <property type="component" value="Unassembled WGS sequence"/>
</dbReference>
<dbReference type="EC" id="1.4.3.19" evidence="5"/>
<feature type="domain" description="FAD dependent oxidoreductase" evidence="4">
    <location>
        <begin position="2"/>
        <end position="306"/>
    </location>
</feature>
<dbReference type="AlphaFoldDB" id="A0AAJ2GYJ1"/>
<proteinExistence type="predicted"/>
<sequence length="336" mass="36529">MRVLVKGAGVAGLTVAHELRARDAEVTVLDPYGSFLGAASWLAGGMLAPWCEQESADGAVLMRGLTAADKWDAMVPGEVRRNGTLVVASARDLGELRRFACRTTDYEWLEEPAIASLEPSLSGRFRHGLFFRREAHLDPRRVLCLLRTKLTVQGVTFVGESPHEESFDGVVDCTGAAQIGEAKELRGVRGEMLYLRSFDVDLSRPVRLLHPRFPVYIVPRGDGLFMVGATMIETEFDGPIVARSLMELLNAAYTLNPAFADATIIETGVGIRPAFPDNLPRASHQGKVISLNGLYRHGFLLAPAMAAEERRTFHRLSHYAVEVAAAGDIGASTGLS</sequence>
<evidence type="ECO:0000313" key="5">
    <source>
        <dbReference type="EMBL" id="MDR9776290.1"/>
    </source>
</evidence>
<dbReference type="Pfam" id="PF01266">
    <property type="entry name" value="DAO"/>
    <property type="match status" value="1"/>
</dbReference>
<protein>
    <submittedName>
        <fullName evidence="5">Glycine oxidase ThiO</fullName>
        <ecNumber evidence="5">1.4.3.19</ecNumber>
    </submittedName>
</protein>
<organism evidence="5 6">
    <name type="scientific">Rhizobium hidalgonense</name>
    <dbReference type="NCBI Taxonomy" id="1538159"/>
    <lineage>
        <taxon>Bacteria</taxon>
        <taxon>Pseudomonadati</taxon>
        <taxon>Pseudomonadota</taxon>
        <taxon>Alphaproteobacteria</taxon>
        <taxon>Hyphomicrobiales</taxon>
        <taxon>Rhizobiaceae</taxon>
        <taxon>Rhizobium/Agrobacterium group</taxon>
        <taxon>Rhizobium</taxon>
    </lineage>
</organism>
<dbReference type="GO" id="GO:0009228">
    <property type="term" value="P:thiamine biosynthetic process"/>
    <property type="evidence" value="ECO:0007669"/>
    <property type="project" value="UniProtKB-KW"/>
</dbReference>
<dbReference type="EMBL" id="JAVLSF010000022">
    <property type="protein sequence ID" value="MDR9776290.1"/>
    <property type="molecule type" value="Genomic_DNA"/>
</dbReference>
<evidence type="ECO:0000256" key="3">
    <source>
        <dbReference type="ARBA" id="ARBA00023002"/>
    </source>
</evidence>
<keyword evidence="3 5" id="KW-0560">Oxidoreductase</keyword>
<reference evidence="5" key="1">
    <citation type="submission" date="2023-04" db="EMBL/GenBank/DDBJ databases">
        <title>Genomic characterization of faba bean (Vicia faba) microsymbionts in Mexican soils.</title>
        <authorList>
            <person name="Rivera Orduna F.N."/>
            <person name="Guevara-Luna J."/>
            <person name="Yan J."/>
            <person name="Arroyo-Herrera I."/>
            <person name="Li Y."/>
            <person name="Vasquez-Murrieta M.S."/>
            <person name="Wang E.T."/>
        </authorList>
    </citation>
    <scope>NUCLEOTIDE SEQUENCE</scope>
    <source>
        <strain evidence="5">CH26</strain>
    </source>
</reference>
<name>A0AAJ2GYJ1_9HYPH</name>
<dbReference type="GO" id="GO:0043799">
    <property type="term" value="F:glycine oxidase activity"/>
    <property type="evidence" value="ECO:0007669"/>
    <property type="project" value="UniProtKB-EC"/>
</dbReference>